<evidence type="ECO:0000313" key="3">
    <source>
        <dbReference type="Proteomes" id="UP000664698"/>
    </source>
</evidence>
<keyword evidence="3" id="KW-1185">Reference proteome</keyword>
<protein>
    <submittedName>
        <fullName evidence="2">Uncharacterized protein</fullName>
    </submittedName>
</protein>
<name>A0ABS3BVW4_9BACT</name>
<sequence length="119" mass="13189">MKKLTLFISAFVISAMGYSQEILTGPKFKNAPAGTIQGPKITLVHEASPATLQGPVAKNSDVWMTKPSSRLKVGFRDVIDNPKGLEAKNRNPWDRKTTVDSKAVFQQPKSMRPKKGWLH</sequence>
<dbReference type="RefSeq" id="WP_206571429.1">
    <property type="nucleotide sequence ID" value="NZ_JAFKCW010000006.1"/>
</dbReference>
<organism evidence="2 3">
    <name type="scientific">Algoriphagus aestuariicola</name>
    <dbReference type="NCBI Taxonomy" id="1852016"/>
    <lineage>
        <taxon>Bacteria</taxon>
        <taxon>Pseudomonadati</taxon>
        <taxon>Bacteroidota</taxon>
        <taxon>Cytophagia</taxon>
        <taxon>Cytophagales</taxon>
        <taxon>Cyclobacteriaceae</taxon>
        <taxon>Algoriphagus</taxon>
    </lineage>
</organism>
<feature type="region of interest" description="Disordered" evidence="1">
    <location>
        <begin position="83"/>
        <end position="119"/>
    </location>
</feature>
<evidence type="ECO:0000313" key="2">
    <source>
        <dbReference type="EMBL" id="MBN7803427.1"/>
    </source>
</evidence>
<reference evidence="2 3" key="1">
    <citation type="submission" date="2021-03" db="EMBL/GenBank/DDBJ databases">
        <title>novel species isolated from a fishpond in China.</title>
        <authorList>
            <person name="Lu H."/>
            <person name="Cai Z."/>
        </authorList>
    </citation>
    <scope>NUCLEOTIDE SEQUENCE [LARGE SCALE GENOMIC DNA]</scope>
    <source>
        <strain evidence="2 3">JCM 31546</strain>
    </source>
</reference>
<dbReference type="EMBL" id="JAFKCW010000006">
    <property type="protein sequence ID" value="MBN7803427.1"/>
    <property type="molecule type" value="Genomic_DNA"/>
</dbReference>
<dbReference type="Proteomes" id="UP000664698">
    <property type="component" value="Unassembled WGS sequence"/>
</dbReference>
<gene>
    <name evidence="2" type="ORF">J0A67_21315</name>
</gene>
<evidence type="ECO:0000256" key="1">
    <source>
        <dbReference type="SAM" id="MobiDB-lite"/>
    </source>
</evidence>
<comment type="caution">
    <text evidence="2">The sequence shown here is derived from an EMBL/GenBank/DDBJ whole genome shotgun (WGS) entry which is preliminary data.</text>
</comment>
<accession>A0ABS3BVW4</accession>
<feature type="compositionally biased region" description="Basic and acidic residues" evidence="1">
    <location>
        <begin position="83"/>
        <end position="99"/>
    </location>
</feature>
<proteinExistence type="predicted"/>